<keyword evidence="3" id="KW-0998">Cell outer membrane</keyword>
<reference evidence="7 8" key="1">
    <citation type="journal article" date="2016" name="Genome Announc.">
        <title>First Complete Genome Sequence of a Subdivision 6 Acidobacterium Strain.</title>
        <authorList>
            <person name="Huang S."/>
            <person name="Vieira S."/>
            <person name="Bunk B."/>
            <person name="Riedel T."/>
            <person name="Sproer C."/>
            <person name="Overmann J."/>
        </authorList>
    </citation>
    <scope>NUCLEOTIDE SEQUENCE [LARGE SCALE GENOMIC DNA]</scope>
    <source>
        <strain evidence="8">DSM 100886 HEG_-6_39</strain>
    </source>
</reference>
<evidence type="ECO:0000256" key="2">
    <source>
        <dbReference type="ARBA" id="ARBA00023136"/>
    </source>
</evidence>
<dbReference type="KEGG" id="abac:LuPra_00841"/>
<evidence type="ECO:0000256" key="5">
    <source>
        <dbReference type="SAM" id="SignalP"/>
    </source>
</evidence>
<dbReference type="PRINTS" id="PR01021">
    <property type="entry name" value="OMPADOMAIN"/>
</dbReference>
<feature type="domain" description="OmpA-like" evidence="6">
    <location>
        <begin position="224"/>
        <end position="339"/>
    </location>
</feature>
<evidence type="ECO:0000256" key="3">
    <source>
        <dbReference type="ARBA" id="ARBA00023237"/>
    </source>
</evidence>
<dbReference type="PANTHER" id="PTHR30329">
    <property type="entry name" value="STATOR ELEMENT OF FLAGELLAR MOTOR COMPLEX"/>
    <property type="match status" value="1"/>
</dbReference>
<protein>
    <submittedName>
        <fullName evidence="7">Inner membrane lipoprotein YiaD</fullName>
    </submittedName>
</protein>
<dbReference type="OrthoDB" id="9782229at2"/>
<dbReference type="AlphaFoldDB" id="A0A143PGK3"/>
<evidence type="ECO:0000313" key="8">
    <source>
        <dbReference type="Proteomes" id="UP000076079"/>
    </source>
</evidence>
<gene>
    <name evidence="7" type="primary">yiaD_1</name>
    <name evidence="7" type="ORF">LuPra_00841</name>
</gene>
<dbReference type="GO" id="GO:0009279">
    <property type="term" value="C:cell outer membrane"/>
    <property type="evidence" value="ECO:0007669"/>
    <property type="project" value="UniProtKB-SubCell"/>
</dbReference>
<evidence type="ECO:0000256" key="4">
    <source>
        <dbReference type="PROSITE-ProRule" id="PRU00473"/>
    </source>
</evidence>
<name>A0A143PGK3_LUTPR</name>
<keyword evidence="5" id="KW-0732">Signal</keyword>
<accession>A0A143PGK3</accession>
<evidence type="ECO:0000259" key="6">
    <source>
        <dbReference type="PROSITE" id="PS51123"/>
    </source>
</evidence>
<dbReference type="CDD" id="cd07185">
    <property type="entry name" value="OmpA_C-like"/>
    <property type="match status" value="1"/>
</dbReference>
<keyword evidence="2 4" id="KW-0472">Membrane</keyword>
<dbReference type="InterPro" id="IPR006664">
    <property type="entry name" value="OMP_bac"/>
</dbReference>
<dbReference type="Pfam" id="PF16234">
    <property type="entry name" value="DUF4892"/>
    <property type="match status" value="1"/>
</dbReference>
<sequence precursor="true">MRGTTGLLLAAVICVARSAPAQQTDIKGSRDHPLVPRYAGSSIIGYDTREFDELPLALGRAVADESAAGFAYKLSKSQRVEGKLTRLLYVVPAGRSPLEVFRNYEAALKTAGFQPLFSCTAGECSFDGNAGRFSGQIYNKARHFENGTQSSALAFQGAKDVRYLAARLSASGKDTYASLMVGLETFDHFKDTFNHSLALLEIVETKPMATNMVKVDAGTMAKDIASTGHAALYGIYFDTGKDVIKPESEPALAEIGKLLTQDHTLTLYVVGHTDNVGGFDSNMDLSSRRANAVVAHLRTHYGVGAARLRSVGVGFVAPVASNDHDEGRAKNRRVELVKQ</sequence>
<dbReference type="InterPro" id="IPR006665">
    <property type="entry name" value="OmpA-like"/>
</dbReference>
<dbReference type="InterPro" id="IPR050330">
    <property type="entry name" value="Bact_OuterMem_StrucFunc"/>
</dbReference>
<proteinExistence type="predicted"/>
<keyword evidence="8" id="KW-1185">Reference proteome</keyword>
<dbReference type="InterPro" id="IPR032608">
    <property type="entry name" value="DUF4892"/>
</dbReference>
<evidence type="ECO:0000313" key="7">
    <source>
        <dbReference type="EMBL" id="AMY07665.1"/>
    </source>
</evidence>
<dbReference type="PROSITE" id="PS51123">
    <property type="entry name" value="OMPA_2"/>
    <property type="match status" value="1"/>
</dbReference>
<dbReference type="Gene3D" id="3.30.1330.60">
    <property type="entry name" value="OmpA-like domain"/>
    <property type="match status" value="1"/>
</dbReference>
<dbReference type="InterPro" id="IPR036737">
    <property type="entry name" value="OmpA-like_sf"/>
</dbReference>
<dbReference type="EMBL" id="CP015136">
    <property type="protein sequence ID" value="AMY07665.1"/>
    <property type="molecule type" value="Genomic_DNA"/>
</dbReference>
<dbReference type="RefSeq" id="WP_110169589.1">
    <property type="nucleotide sequence ID" value="NZ_CP015136.1"/>
</dbReference>
<dbReference type="PANTHER" id="PTHR30329:SF21">
    <property type="entry name" value="LIPOPROTEIN YIAD-RELATED"/>
    <property type="match status" value="1"/>
</dbReference>
<evidence type="ECO:0000256" key="1">
    <source>
        <dbReference type="ARBA" id="ARBA00004442"/>
    </source>
</evidence>
<dbReference type="Proteomes" id="UP000076079">
    <property type="component" value="Chromosome"/>
</dbReference>
<feature type="chain" id="PRO_5007511284" evidence="5">
    <location>
        <begin position="22"/>
        <end position="339"/>
    </location>
</feature>
<dbReference type="STRING" id="1855912.LuPra_00841"/>
<dbReference type="Pfam" id="PF00691">
    <property type="entry name" value="OmpA"/>
    <property type="match status" value="1"/>
</dbReference>
<feature type="signal peptide" evidence="5">
    <location>
        <begin position="1"/>
        <end position="21"/>
    </location>
</feature>
<comment type="subcellular location">
    <subcellularLocation>
        <location evidence="1">Cell outer membrane</location>
    </subcellularLocation>
</comment>
<keyword evidence="7" id="KW-0449">Lipoprotein</keyword>
<dbReference type="SUPFAM" id="SSF103088">
    <property type="entry name" value="OmpA-like"/>
    <property type="match status" value="1"/>
</dbReference>
<reference evidence="8" key="2">
    <citation type="submission" date="2016-04" db="EMBL/GenBank/DDBJ databases">
        <title>First Complete Genome Sequence of a Subdivision 6 Acidobacterium.</title>
        <authorList>
            <person name="Huang S."/>
            <person name="Vieira S."/>
            <person name="Bunk B."/>
            <person name="Riedel T."/>
            <person name="Sproeer C."/>
            <person name="Overmann J."/>
        </authorList>
    </citation>
    <scope>NUCLEOTIDE SEQUENCE [LARGE SCALE GENOMIC DNA]</scope>
    <source>
        <strain evidence="8">DSM 100886 HEG_-6_39</strain>
    </source>
</reference>
<organism evidence="7 8">
    <name type="scientific">Luteitalea pratensis</name>
    <dbReference type="NCBI Taxonomy" id="1855912"/>
    <lineage>
        <taxon>Bacteria</taxon>
        <taxon>Pseudomonadati</taxon>
        <taxon>Acidobacteriota</taxon>
        <taxon>Vicinamibacteria</taxon>
        <taxon>Vicinamibacterales</taxon>
        <taxon>Vicinamibacteraceae</taxon>
        <taxon>Luteitalea</taxon>
    </lineage>
</organism>